<dbReference type="EMBL" id="GBXM01073064">
    <property type="protein sequence ID" value="JAH35513.1"/>
    <property type="molecule type" value="Transcribed_RNA"/>
</dbReference>
<protein>
    <submittedName>
        <fullName evidence="1">Uncharacterized protein</fullName>
    </submittedName>
</protein>
<evidence type="ECO:0000313" key="1">
    <source>
        <dbReference type="EMBL" id="JAH35513.1"/>
    </source>
</evidence>
<dbReference type="AlphaFoldDB" id="A0A0E9S4Q9"/>
<proteinExistence type="predicted"/>
<sequence length="24" mass="3038">MNNCWWNLVNKLRLIQIRLSHHTF</sequence>
<organism evidence="1">
    <name type="scientific">Anguilla anguilla</name>
    <name type="common">European freshwater eel</name>
    <name type="synonym">Muraena anguilla</name>
    <dbReference type="NCBI Taxonomy" id="7936"/>
    <lineage>
        <taxon>Eukaryota</taxon>
        <taxon>Metazoa</taxon>
        <taxon>Chordata</taxon>
        <taxon>Craniata</taxon>
        <taxon>Vertebrata</taxon>
        <taxon>Euteleostomi</taxon>
        <taxon>Actinopterygii</taxon>
        <taxon>Neopterygii</taxon>
        <taxon>Teleostei</taxon>
        <taxon>Anguilliformes</taxon>
        <taxon>Anguillidae</taxon>
        <taxon>Anguilla</taxon>
    </lineage>
</organism>
<reference evidence="1" key="1">
    <citation type="submission" date="2014-11" db="EMBL/GenBank/DDBJ databases">
        <authorList>
            <person name="Amaro Gonzalez C."/>
        </authorList>
    </citation>
    <scope>NUCLEOTIDE SEQUENCE</scope>
</reference>
<accession>A0A0E9S4Q9</accession>
<reference evidence="1" key="2">
    <citation type="journal article" date="2015" name="Fish Shellfish Immunol.">
        <title>Early steps in the European eel (Anguilla anguilla)-Vibrio vulnificus interaction in the gills: Role of the RtxA13 toxin.</title>
        <authorList>
            <person name="Callol A."/>
            <person name="Pajuelo D."/>
            <person name="Ebbesson L."/>
            <person name="Teles M."/>
            <person name="MacKenzie S."/>
            <person name="Amaro C."/>
        </authorList>
    </citation>
    <scope>NUCLEOTIDE SEQUENCE</scope>
</reference>
<name>A0A0E9S4Q9_ANGAN</name>